<dbReference type="CDD" id="cd06257">
    <property type="entry name" value="DnaJ"/>
    <property type="match status" value="1"/>
</dbReference>
<dbReference type="GO" id="GO:0016020">
    <property type="term" value="C:membrane"/>
    <property type="evidence" value="ECO:0007669"/>
    <property type="project" value="UniProtKB-SubCell"/>
</dbReference>
<dbReference type="PANTHER" id="PTHR44027:SF7">
    <property type="entry name" value="DNAJ HOMOLOG SUBFAMILY C MEMBER 5 HOMOLOG"/>
    <property type="match status" value="1"/>
</dbReference>
<sequence>MERRLSAKGEFLYECLGIPKGSSQDEIRRAYRKLALKYHPDKNPNNPDAENKFKEINHANAVLSNETKRQIYDQYGSMGLQLADQLGEENFKTYLLVNSKWCKFLMVFCFCATGCCCCLCCCCCFNWCCGKCKPKGPEGYNYDDIPNNRGQPSFRQQQEDLGNMEYEAKSAKINQPSRGGNSSQEEESPVNNGQPIVLGPPPSSVGSEKTHLFDN</sequence>
<evidence type="ECO:0000256" key="3">
    <source>
        <dbReference type="ARBA" id="ARBA00023139"/>
    </source>
</evidence>
<keyword evidence="9" id="KW-1185">Reference proteome</keyword>
<feature type="region of interest" description="Disordered" evidence="6">
    <location>
        <begin position="165"/>
        <end position="215"/>
    </location>
</feature>
<evidence type="ECO:0000256" key="2">
    <source>
        <dbReference type="ARBA" id="ARBA00023136"/>
    </source>
</evidence>
<organism evidence="8 9">
    <name type="scientific">Brachionus plicatilis</name>
    <name type="common">Marine rotifer</name>
    <name type="synonym">Brachionus muelleri</name>
    <dbReference type="NCBI Taxonomy" id="10195"/>
    <lineage>
        <taxon>Eukaryota</taxon>
        <taxon>Metazoa</taxon>
        <taxon>Spiralia</taxon>
        <taxon>Gnathifera</taxon>
        <taxon>Rotifera</taxon>
        <taxon>Eurotatoria</taxon>
        <taxon>Monogononta</taxon>
        <taxon>Pseudotrocha</taxon>
        <taxon>Ploima</taxon>
        <taxon>Brachionidae</taxon>
        <taxon>Brachionus</taxon>
    </lineage>
</organism>
<dbReference type="InterPro" id="IPR018253">
    <property type="entry name" value="DnaJ_domain_CS"/>
</dbReference>
<keyword evidence="2" id="KW-0472">Membrane</keyword>
<evidence type="ECO:0000256" key="1">
    <source>
        <dbReference type="ARBA" id="ARBA00004635"/>
    </source>
</evidence>
<comment type="caution">
    <text evidence="8">The sequence shown here is derived from an EMBL/GenBank/DDBJ whole genome shotgun (WGS) entry which is preliminary data.</text>
</comment>
<dbReference type="EMBL" id="REGN01000969">
    <property type="protein sequence ID" value="RNA37832.1"/>
    <property type="molecule type" value="Genomic_DNA"/>
</dbReference>
<evidence type="ECO:0000256" key="5">
    <source>
        <dbReference type="ARBA" id="ARBA00023288"/>
    </source>
</evidence>
<dbReference type="PROSITE" id="PS50076">
    <property type="entry name" value="DNAJ_2"/>
    <property type="match status" value="1"/>
</dbReference>
<dbReference type="SMART" id="SM00271">
    <property type="entry name" value="DnaJ"/>
    <property type="match status" value="1"/>
</dbReference>
<dbReference type="InterPro" id="IPR001623">
    <property type="entry name" value="DnaJ_domain"/>
</dbReference>
<dbReference type="Gene3D" id="1.10.287.110">
    <property type="entry name" value="DnaJ domain"/>
    <property type="match status" value="1"/>
</dbReference>
<accession>A0A3M7SQ69</accession>
<evidence type="ECO:0000259" key="7">
    <source>
        <dbReference type="PROSITE" id="PS50076"/>
    </source>
</evidence>
<name>A0A3M7SQ69_BRAPC</name>
<dbReference type="OrthoDB" id="552049at2759"/>
<dbReference type="AlphaFoldDB" id="A0A3M7SQ69"/>
<dbReference type="PRINTS" id="PR00625">
    <property type="entry name" value="JDOMAIN"/>
</dbReference>
<dbReference type="SUPFAM" id="SSF46565">
    <property type="entry name" value="Chaperone J-domain"/>
    <property type="match status" value="1"/>
</dbReference>
<dbReference type="GO" id="GO:0005737">
    <property type="term" value="C:cytoplasm"/>
    <property type="evidence" value="ECO:0007669"/>
    <property type="project" value="UniProtKB-ARBA"/>
</dbReference>
<keyword evidence="5" id="KW-0449">Lipoprotein</keyword>
<protein>
    <submittedName>
        <fullName evidence="8">DnaJ-like protein</fullName>
    </submittedName>
</protein>
<gene>
    <name evidence="8" type="ORF">BpHYR1_037392</name>
</gene>
<comment type="subcellular location">
    <subcellularLocation>
        <location evidence="1">Membrane</location>
        <topology evidence="1">Lipid-anchor</topology>
    </subcellularLocation>
</comment>
<dbReference type="PANTHER" id="PTHR44027">
    <property type="entry name" value="DNAJ HOMOLOG SUBFAMILY C MEMBER 5 HOMOLOG"/>
    <property type="match status" value="1"/>
</dbReference>
<feature type="compositionally biased region" description="Polar residues" evidence="6">
    <location>
        <begin position="172"/>
        <end position="194"/>
    </location>
</feature>
<dbReference type="STRING" id="10195.A0A3M7SQ69"/>
<proteinExistence type="predicted"/>
<reference evidence="8 9" key="1">
    <citation type="journal article" date="2018" name="Sci. Rep.">
        <title>Genomic signatures of local adaptation to the degree of environmental predictability in rotifers.</title>
        <authorList>
            <person name="Franch-Gras L."/>
            <person name="Hahn C."/>
            <person name="Garcia-Roger E.M."/>
            <person name="Carmona M.J."/>
            <person name="Serra M."/>
            <person name="Gomez A."/>
        </authorList>
    </citation>
    <scope>NUCLEOTIDE SEQUENCE [LARGE SCALE GENOMIC DNA]</scope>
    <source>
        <strain evidence="8">HYR1</strain>
    </source>
</reference>
<dbReference type="InterPro" id="IPR051434">
    <property type="entry name" value="DnaJ_C_subfamily_member5"/>
</dbReference>
<feature type="domain" description="J" evidence="7">
    <location>
        <begin position="11"/>
        <end position="76"/>
    </location>
</feature>
<evidence type="ECO:0000313" key="8">
    <source>
        <dbReference type="EMBL" id="RNA37832.1"/>
    </source>
</evidence>
<evidence type="ECO:0000313" key="9">
    <source>
        <dbReference type="Proteomes" id="UP000276133"/>
    </source>
</evidence>
<dbReference type="PROSITE" id="PS00636">
    <property type="entry name" value="DNAJ_1"/>
    <property type="match status" value="1"/>
</dbReference>
<evidence type="ECO:0000256" key="6">
    <source>
        <dbReference type="SAM" id="MobiDB-lite"/>
    </source>
</evidence>
<dbReference type="Pfam" id="PF00226">
    <property type="entry name" value="DnaJ"/>
    <property type="match status" value="1"/>
</dbReference>
<keyword evidence="3" id="KW-0564">Palmitate</keyword>
<evidence type="ECO:0000256" key="4">
    <source>
        <dbReference type="ARBA" id="ARBA00023186"/>
    </source>
</evidence>
<keyword evidence="4" id="KW-0143">Chaperone</keyword>
<dbReference type="InterPro" id="IPR036869">
    <property type="entry name" value="J_dom_sf"/>
</dbReference>
<dbReference type="Proteomes" id="UP000276133">
    <property type="component" value="Unassembled WGS sequence"/>
</dbReference>